<feature type="compositionally biased region" description="Low complexity" evidence="1">
    <location>
        <begin position="127"/>
        <end position="142"/>
    </location>
</feature>
<dbReference type="Proteomes" id="UP000004508">
    <property type="component" value="Unassembled WGS sequence"/>
</dbReference>
<evidence type="ECO:0000313" key="3">
    <source>
        <dbReference type="EMBL" id="EFH82350.1"/>
    </source>
</evidence>
<proteinExistence type="predicted"/>
<feature type="region of interest" description="Disordered" evidence="1">
    <location>
        <begin position="31"/>
        <end position="78"/>
    </location>
</feature>
<feature type="transmembrane region" description="Helical" evidence="2">
    <location>
        <begin position="87"/>
        <end position="108"/>
    </location>
</feature>
<name>D6U0L0_KTERA</name>
<dbReference type="RefSeq" id="WP_007920424.1">
    <property type="nucleotide sequence ID" value="NZ_ADVG01000004.1"/>
</dbReference>
<keyword evidence="2" id="KW-1133">Transmembrane helix</keyword>
<keyword evidence="4" id="KW-1185">Reference proteome</keyword>
<feature type="region of interest" description="Disordered" evidence="1">
    <location>
        <begin position="115"/>
        <end position="149"/>
    </location>
</feature>
<feature type="compositionally biased region" description="Pro residues" evidence="1">
    <location>
        <begin position="31"/>
        <end position="42"/>
    </location>
</feature>
<feature type="compositionally biased region" description="Low complexity" evidence="1">
    <location>
        <begin position="49"/>
        <end position="58"/>
    </location>
</feature>
<comment type="caution">
    <text evidence="3">The sequence shown here is derived from an EMBL/GenBank/DDBJ whole genome shotgun (WGS) entry which is preliminary data.</text>
</comment>
<dbReference type="AlphaFoldDB" id="D6U0L0"/>
<dbReference type="STRING" id="485913.Krac_3158"/>
<evidence type="ECO:0000313" key="4">
    <source>
        <dbReference type="Proteomes" id="UP000004508"/>
    </source>
</evidence>
<dbReference type="OrthoDB" id="150811at2"/>
<reference evidence="3 4" key="1">
    <citation type="journal article" date="2011" name="Stand. Genomic Sci.">
        <title>Non-contiguous finished genome sequence and contextual data of the filamentous soil bacterium Ktedonobacter racemifer type strain (SOSP1-21).</title>
        <authorList>
            <person name="Chang Y.J."/>
            <person name="Land M."/>
            <person name="Hauser L."/>
            <person name="Chertkov O."/>
            <person name="Del Rio T.G."/>
            <person name="Nolan M."/>
            <person name="Copeland A."/>
            <person name="Tice H."/>
            <person name="Cheng J.F."/>
            <person name="Lucas S."/>
            <person name="Han C."/>
            <person name="Goodwin L."/>
            <person name="Pitluck S."/>
            <person name="Ivanova N."/>
            <person name="Ovchinikova G."/>
            <person name="Pati A."/>
            <person name="Chen A."/>
            <person name="Palaniappan K."/>
            <person name="Mavromatis K."/>
            <person name="Liolios K."/>
            <person name="Brettin T."/>
            <person name="Fiebig A."/>
            <person name="Rohde M."/>
            <person name="Abt B."/>
            <person name="Goker M."/>
            <person name="Detter J.C."/>
            <person name="Woyke T."/>
            <person name="Bristow J."/>
            <person name="Eisen J.A."/>
            <person name="Markowitz V."/>
            <person name="Hugenholtz P."/>
            <person name="Kyrpides N.C."/>
            <person name="Klenk H.P."/>
            <person name="Lapidus A."/>
        </authorList>
    </citation>
    <scope>NUCLEOTIDE SEQUENCE [LARGE SCALE GENOMIC DNA]</scope>
    <source>
        <strain evidence="4">DSM 44963</strain>
    </source>
</reference>
<feature type="compositionally biased region" description="Pro residues" evidence="1">
    <location>
        <begin position="62"/>
        <end position="77"/>
    </location>
</feature>
<organism evidence="3 4">
    <name type="scientific">Ktedonobacter racemifer DSM 44963</name>
    <dbReference type="NCBI Taxonomy" id="485913"/>
    <lineage>
        <taxon>Bacteria</taxon>
        <taxon>Bacillati</taxon>
        <taxon>Chloroflexota</taxon>
        <taxon>Ktedonobacteria</taxon>
        <taxon>Ktedonobacterales</taxon>
        <taxon>Ktedonobacteraceae</taxon>
        <taxon>Ktedonobacter</taxon>
    </lineage>
</organism>
<evidence type="ECO:0000256" key="2">
    <source>
        <dbReference type="SAM" id="Phobius"/>
    </source>
</evidence>
<keyword evidence="2" id="KW-0812">Transmembrane</keyword>
<evidence type="ECO:0000256" key="1">
    <source>
        <dbReference type="SAM" id="MobiDB-lite"/>
    </source>
</evidence>
<feature type="compositionally biased region" description="Polar residues" evidence="1">
    <location>
        <begin position="115"/>
        <end position="126"/>
    </location>
</feature>
<dbReference type="EMBL" id="ADVG01000004">
    <property type="protein sequence ID" value="EFH82350.1"/>
    <property type="molecule type" value="Genomic_DNA"/>
</dbReference>
<gene>
    <name evidence="3" type="ORF">Krac_3158</name>
</gene>
<accession>D6U0L0</accession>
<sequence length="333" mass="35754">MNNSFDEKPFFLRDDEVAGFGVLHSGPLPPPLPFTSSPPFPGNNPGDGTVAAVSATASHTSNPPPVASPAFPQQPPQPRRRRVLTTWVLAALVAVILCISAMTAIVFASSVQITPPPAGNSTTTVHRQGTQGNQPPTQQPTRPASPGLTPTPIYVTSGDLQLPQNWDRSNADALLALRTAIAFVDREMTLDFREAGTRAHHGGTFIASVFLLTLAAKIRFQTNDVRAANSLLYDQVQQQHLVQQTINEDASILIYKHDQQQQLVTVSVTFQLYKSQLGQAASEVKDVNRHLMTVLLLHVEQAGQGPDAPMGGTGWLVSNYGLDVATVPTPQPA</sequence>
<keyword evidence="2" id="KW-0472">Membrane</keyword>
<dbReference type="InParanoid" id="D6U0L0"/>
<protein>
    <submittedName>
        <fullName evidence="3">Uncharacterized protein</fullName>
    </submittedName>
</protein>